<dbReference type="Pfam" id="PF16172">
    <property type="entry name" value="DOCK_N"/>
    <property type="match status" value="1"/>
</dbReference>
<feature type="region of interest" description="Disordered" evidence="6">
    <location>
        <begin position="546"/>
        <end position="565"/>
    </location>
</feature>
<dbReference type="GO" id="GO:0007264">
    <property type="term" value="P:small GTPase-mediated signal transduction"/>
    <property type="evidence" value="ECO:0007669"/>
    <property type="project" value="InterPro"/>
</dbReference>
<dbReference type="Pfam" id="PF20421">
    <property type="entry name" value="DHR-2_Lobe_C"/>
    <property type="match status" value="1"/>
</dbReference>
<evidence type="ECO:0000256" key="1">
    <source>
        <dbReference type="ARBA" id="ARBA00004496"/>
    </source>
</evidence>
<dbReference type="InterPro" id="IPR046773">
    <property type="entry name" value="DOCKER_Lobe_C"/>
</dbReference>
<evidence type="ECO:0000256" key="3">
    <source>
        <dbReference type="ARBA" id="ARBA00022553"/>
    </source>
</evidence>
<gene>
    <name evidence="10" type="ORF">A4X03_0g4367</name>
    <name evidence="9" type="ORF">JKIAZH3_G5922</name>
</gene>
<feature type="compositionally biased region" description="Gly residues" evidence="6">
    <location>
        <begin position="2196"/>
        <end position="2206"/>
    </location>
</feature>
<reference evidence="10" key="2">
    <citation type="journal article" date="2019" name="IMA Fungus">
        <title>Genome sequencing and comparison of five Tilletia species to identify candidate genes for the detection of regulated species infecting wheat.</title>
        <authorList>
            <person name="Nguyen H.D.T."/>
            <person name="Sultana T."/>
            <person name="Kesanakurti P."/>
            <person name="Hambleton S."/>
        </authorList>
    </citation>
    <scope>NUCLEOTIDE SEQUENCE</scope>
    <source>
        <strain evidence="10">DAOMC 238032</strain>
    </source>
</reference>
<proteinExistence type="inferred from homology"/>
<sequence length="2283" mass="252658">MTSTIPKRWEPLPKIRYGFVSHPFVPAEHSPQLDDQSSDDPTALALASVESHLIDLEVGDEVYVFEQLGHSEVQWYRGYVVSTNRFSTTTISLNNLSDYSTFPSTAGSAAVATSVEEPQVYVGIFPASHVHIREQLDDAQLRMSEIYDRAKEAGAVGGLPLLGAVPKRNMETLPEEDESQSQPSSPQHSPAMLDGMFPTPARVTFDPHQQAFVVSDSPDVPKPAPPLPSLKCGDVTASGTTEPLVDEIACALREWNSLIYTYLVQRNYVLFQTVRHHIEVLHAARRQLLAQTLSVEEVSKLRRECVARLVKGNVVQGLDVIVRHPGRGGLVDVNFTGKESDPESWVSGIKLYALQVALAYVDQNEDGTSTAALIDGSANNAFGITSPSTTGAGILAGLTASSSVTRLKRQNSVSLARHSIMPPSTSSSSHINDKLAEEKSRVKYFHVYLDVRAFVASPCAPGETAELYFSLYNKAEARFLTEEYCVVLNHQGVPAKESEGRIGKMRSLFTELSQNDMSDLNIICRIVRNGAMRISNADHRSNLASIGGNSDAASEHSVEGADMSGSAAGTAGFRASRMASDRHFRRPFGCAVLELGQHHQFSTEMATSSPMREHVMPIFVPVNEAAFSTLHQDIIASRIKEFEKSPRAEMLAVNVKVFYGDAATLVRENSSMLGEAPLTARLGFPDVVFPGEERNEAYIKLWSGEFFPSGSKMAGGGSPKNIQVSAEVRTADGQVLQNVIARGSGEPLVTQFDSTVFYHQNSPTWGELLKLVLPHDMMEHCHIFFTFRHRSSREEKSLTGPGGVMGGSSGLGTSGASAAAAAAAAAASSKPFAYAWLPLFETNKAFISDGSHTLLLWRTNRPPSQLVPDVYFQIPPLFPSGRSLADIVPASLSATFQPLRDNLTLRTFLVSTRFTQNEVLLKLLNWRTALASNFTELQDVLTKFTFVGEVEIVKFLRDIFDALFGIVTSSSNQSGALDDLVFNGLVMVLGIVQDRRFTNFRATLDVYIEHHFNFTTAHVRILSSMARLLSDPSRGETSKDLRASIKVWSYLFKMIVRSREQQRAARSVADSVGDHVDLKFKMELESLLRSINRLLSASKPASIVGTQTLALQHFASILPDLFRIFSLVEMVNIATSFADSVYISKGRMAVWKLLHILQLTNSLLFDHHSSRSQLIPSIVRWIRPHLGSYDEASNTSNADLEAARDSSRIVWMESARLAVTVLAVVLDRLQVSLVELRDRTGGAAELRQEQDNVDYILSMMPRLLQTYKELDSPATIKTLERYRSPSTLASAVPVIFPSTYPFPLIAKHPVGQPAAEVGSSSRRHRRRVTSNFLNCGLGEISAVLIVLVMLSPVKHLASFLDEHLDLEGADRTSKFLQDFSDVTSSILLNEAYPNSWLNCNILAHQMVLKMADPLAALLVREFIPGPEDAQHFKVDLWRSCLNMLVTLLCSDQLVIEKFKPQRRRAVWRLAGDIRGEGARIFAKLWDAIGWTDKESGENDADPDQLKTGGFQVQFVPSLVEPVLELCLSRHDDMRTCAVRILATMITSEWHLNGDFTVIEAEIIDKLDVLFMTDTKGDDISRAFFIGQLRSLFEKPSVDERLRQQVHACLVSVNRFLDLLLSVRSLPMEEGYEDDRIAGTLKLLGFLRQANRVSAFSTHVLRLVNLHLENFNYVEAALTLKLHADLHSWSMDTFAEPVSDLDLPRQSDFARKETLYMLILDYLGRGQAWEISIDICRELAQQYEYRSVNYPRLAEVLQHQASLFQRIATTERVFPAYFKVAYYGQQWPASLQQKIFVCRGFELEKYSAFCERIHQKYPKATIIKNSAEPDEHIRLADAQYLHITALQPEPDRSKGIFTNAETPPLVRAYYEHNAINLFSFSRKVHKPSASRVPKQPDGSPDFTELWVEKTYLRCEDTFPTVLRRSEVADVKVVEISPLENAMSDVNVKRDELEMLEKKYVALKTVSKPGKINTNRLSMALNSAVDAPAHSGIPMYKRAFFSPSFISTNQDKEEVLMQLRDAIDAQAKVLARCMSLHAGLCPPEMLPFHGTLERFWRFNFSDEIARLNLDSSAVADGSTSVAHSSAASGHSDPDARARRNDLAVEGSPPFQVSEARMRESVDGARPQYAVDVNSRLQKVVAGPEAKPAMLSPLQKHISTLHRKSANLLALASHQQHQQQVAELSNSGDAFSLRSGRTYTGGGTDGGEIGSTPIPPALTPTSGGGAPSRYELSVQESTSPAPSVRSPPLLSNFLAPGKSDGQGGSSVGSSTGNRLSRLIRGARKNH</sequence>
<dbReference type="Proteomes" id="UP000077671">
    <property type="component" value="Unassembled WGS sequence"/>
</dbReference>
<keyword evidence="12" id="KW-1185">Reference proteome</keyword>
<dbReference type="PANTHER" id="PTHR45653:SF10">
    <property type="entry name" value="MYOBLAST CITY, ISOFORM B"/>
    <property type="match status" value="1"/>
</dbReference>
<feature type="region of interest" description="Disordered" evidence="6">
    <location>
        <begin position="172"/>
        <end position="198"/>
    </location>
</feature>
<keyword evidence="4" id="KW-0344">Guanine-nucleotide releasing factor</keyword>
<evidence type="ECO:0000256" key="6">
    <source>
        <dbReference type="SAM" id="MobiDB-lite"/>
    </source>
</evidence>
<dbReference type="GO" id="GO:0005085">
    <property type="term" value="F:guanyl-nucleotide exchange factor activity"/>
    <property type="evidence" value="ECO:0007669"/>
    <property type="project" value="UniProtKB-KW"/>
</dbReference>
<organism evidence="10 11">
    <name type="scientific">Tilletia caries</name>
    <name type="common">wheat bunt fungus</name>
    <dbReference type="NCBI Taxonomy" id="13290"/>
    <lineage>
        <taxon>Eukaryota</taxon>
        <taxon>Fungi</taxon>
        <taxon>Dikarya</taxon>
        <taxon>Basidiomycota</taxon>
        <taxon>Ustilaginomycotina</taxon>
        <taxon>Exobasidiomycetes</taxon>
        <taxon>Tilletiales</taxon>
        <taxon>Tilletiaceae</taxon>
        <taxon>Tilletia</taxon>
    </lineage>
</organism>
<protein>
    <recommendedName>
        <fullName evidence="13">Dedicator of cytokinesis protein 1</fullName>
    </recommendedName>
</protein>
<evidence type="ECO:0000256" key="5">
    <source>
        <dbReference type="PROSITE-ProRule" id="PRU00983"/>
    </source>
</evidence>
<reference evidence="10" key="1">
    <citation type="submission" date="2016-04" db="EMBL/GenBank/DDBJ databases">
        <authorList>
            <person name="Nguyen H.D."/>
            <person name="Kesanakurti P."/>
            <person name="Cullis J."/>
            <person name="Levesque C.A."/>
            <person name="Hambleton S."/>
        </authorList>
    </citation>
    <scope>NUCLEOTIDE SEQUENCE</scope>
    <source>
        <strain evidence="10">DAOMC 238032</strain>
    </source>
</reference>
<comment type="caution">
    <text evidence="10">The sequence shown here is derived from an EMBL/GenBank/DDBJ whole genome shotgun (WGS) entry which is preliminary data.</text>
</comment>
<dbReference type="Pfam" id="PF23554">
    <property type="entry name" value="TPR_DOCK"/>
    <property type="match status" value="2"/>
</dbReference>
<dbReference type="Gene3D" id="1.20.1270.350">
    <property type="entry name" value="Dedicator of cytokinesis N-terminal subdomain"/>
    <property type="match status" value="1"/>
</dbReference>
<feature type="domain" description="DOCKER" evidence="8">
    <location>
        <begin position="1646"/>
        <end position="2070"/>
    </location>
</feature>
<dbReference type="InterPro" id="IPR046769">
    <property type="entry name" value="DOCKER_Lobe_A"/>
</dbReference>
<dbReference type="InterPro" id="IPR027357">
    <property type="entry name" value="DOCKER_dom"/>
</dbReference>
<dbReference type="InterPro" id="IPR042455">
    <property type="entry name" value="DOCK_N_sub1"/>
</dbReference>
<evidence type="ECO:0000256" key="4">
    <source>
        <dbReference type="ARBA" id="ARBA00022658"/>
    </source>
</evidence>
<evidence type="ECO:0008006" key="13">
    <source>
        <dbReference type="Google" id="ProtNLM"/>
    </source>
</evidence>
<reference evidence="9" key="3">
    <citation type="submission" date="2020-10" db="EMBL/GenBank/DDBJ databases">
        <authorList>
            <person name="Sedaghatjoo S."/>
        </authorList>
    </citation>
    <scope>NUCLEOTIDE SEQUENCE</scope>
    <source>
        <strain evidence="9">AZH3</strain>
    </source>
</reference>
<dbReference type="PROSITE" id="PS51650">
    <property type="entry name" value="C2_DOCK"/>
    <property type="match status" value="1"/>
</dbReference>
<dbReference type="Pfam" id="PF06920">
    <property type="entry name" value="DHR-2_Lobe_A"/>
    <property type="match status" value="1"/>
</dbReference>
<dbReference type="GO" id="GO:0005886">
    <property type="term" value="C:plasma membrane"/>
    <property type="evidence" value="ECO:0007669"/>
    <property type="project" value="TreeGrafter"/>
</dbReference>
<dbReference type="InterPro" id="IPR026791">
    <property type="entry name" value="DOCK"/>
</dbReference>
<dbReference type="Gene3D" id="1.20.58.740">
    <property type="match status" value="1"/>
</dbReference>
<dbReference type="InterPro" id="IPR056372">
    <property type="entry name" value="TPR_DOCK"/>
</dbReference>
<keyword evidence="2" id="KW-0963">Cytoplasm</keyword>
<name>A0A177VC04_9BASI</name>
<dbReference type="EMBL" id="LWDD02000586">
    <property type="protein sequence ID" value="KAE8258475.1"/>
    <property type="molecule type" value="Genomic_DNA"/>
</dbReference>
<dbReference type="InterPro" id="IPR043162">
    <property type="entry name" value="DOCK_C_lobe_C"/>
</dbReference>
<dbReference type="GO" id="GO:0031267">
    <property type="term" value="F:small GTPase binding"/>
    <property type="evidence" value="ECO:0007669"/>
    <property type="project" value="TreeGrafter"/>
</dbReference>
<evidence type="ECO:0000259" key="8">
    <source>
        <dbReference type="PROSITE" id="PS51651"/>
    </source>
</evidence>
<dbReference type="EMBL" id="CAJHJG010001054">
    <property type="protein sequence ID" value="CAD6908517.1"/>
    <property type="molecule type" value="Genomic_DNA"/>
</dbReference>
<evidence type="ECO:0000256" key="2">
    <source>
        <dbReference type="ARBA" id="ARBA00022490"/>
    </source>
</evidence>
<evidence type="ECO:0000313" key="12">
    <source>
        <dbReference type="Proteomes" id="UP000836402"/>
    </source>
</evidence>
<feature type="compositionally biased region" description="Low complexity" evidence="6">
    <location>
        <begin position="180"/>
        <end position="190"/>
    </location>
</feature>
<evidence type="ECO:0000313" key="10">
    <source>
        <dbReference type="EMBL" id="KAE8258475.1"/>
    </source>
</evidence>
<dbReference type="CDD" id="cd11684">
    <property type="entry name" value="DHR2_DOCK"/>
    <property type="match status" value="1"/>
</dbReference>
<evidence type="ECO:0000313" key="11">
    <source>
        <dbReference type="Proteomes" id="UP000077671"/>
    </source>
</evidence>
<dbReference type="Gene3D" id="1.25.40.410">
    <property type="match status" value="1"/>
</dbReference>
<evidence type="ECO:0000313" key="9">
    <source>
        <dbReference type="EMBL" id="CAD6908517.1"/>
    </source>
</evidence>
<dbReference type="InterPro" id="IPR032376">
    <property type="entry name" value="DOCK_N"/>
</dbReference>
<dbReference type="CDD" id="cd08679">
    <property type="entry name" value="C2_DOCK180_related"/>
    <property type="match status" value="1"/>
</dbReference>
<dbReference type="InterPro" id="IPR027007">
    <property type="entry name" value="C2_DOCK-type_domain"/>
</dbReference>
<dbReference type="PROSITE" id="PS51651">
    <property type="entry name" value="DOCKER"/>
    <property type="match status" value="1"/>
</dbReference>
<comment type="subcellular location">
    <subcellularLocation>
        <location evidence="1">Cytoplasm</location>
    </subcellularLocation>
</comment>
<dbReference type="GO" id="GO:0005737">
    <property type="term" value="C:cytoplasm"/>
    <property type="evidence" value="ECO:0007669"/>
    <property type="project" value="UniProtKB-SubCell"/>
</dbReference>
<dbReference type="PANTHER" id="PTHR45653">
    <property type="entry name" value="DEDICATOR OF CYTOKINESIS"/>
    <property type="match status" value="1"/>
</dbReference>
<dbReference type="Proteomes" id="UP000836402">
    <property type="component" value="Unassembled WGS sequence"/>
</dbReference>
<dbReference type="InterPro" id="IPR046770">
    <property type="entry name" value="DOCKER_Lobe_B"/>
</dbReference>
<dbReference type="Pfam" id="PF14429">
    <property type="entry name" value="DOCK-C2"/>
    <property type="match status" value="1"/>
</dbReference>
<comment type="similarity">
    <text evidence="5">Belongs to the DOCK family.</text>
</comment>
<dbReference type="InterPro" id="IPR043161">
    <property type="entry name" value="DOCK_C_lobe_A"/>
</dbReference>
<feature type="region of interest" description="Disordered" evidence="6">
    <location>
        <begin position="2180"/>
        <end position="2283"/>
    </location>
</feature>
<accession>A0A177VC04</accession>
<keyword evidence="3" id="KW-0597">Phosphoprotein</keyword>
<dbReference type="InterPro" id="IPR035892">
    <property type="entry name" value="C2_domain_sf"/>
</dbReference>
<feature type="domain" description="C2 DOCK-type" evidence="7">
    <location>
        <begin position="694"/>
        <end position="910"/>
    </location>
</feature>
<dbReference type="Pfam" id="PF20422">
    <property type="entry name" value="DHR-2_Lobe_B"/>
    <property type="match status" value="1"/>
</dbReference>
<dbReference type="Gene3D" id="2.60.40.150">
    <property type="entry name" value="C2 domain"/>
    <property type="match status" value="1"/>
</dbReference>
<evidence type="ECO:0000259" key="7">
    <source>
        <dbReference type="PROSITE" id="PS51650"/>
    </source>
</evidence>